<organism evidence="1 2">
    <name type="scientific">Ahniella affigens</name>
    <dbReference type="NCBI Taxonomy" id="2021234"/>
    <lineage>
        <taxon>Bacteria</taxon>
        <taxon>Pseudomonadati</taxon>
        <taxon>Pseudomonadota</taxon>
        <taxon>Gammaproteobacteria</taxon>
        <taxon>Lysobacterales</taxon>
        <taxon>Rhodanobacteraceae</taxon>
        <taxon>Ahniella</taxon>
    </lineage>
</organism>
<gene>
    <name evidence="1" type="ORF">C7S18_17300</name>
</gene>
<name>A0A2P1PVG0_9GAMM</name>
<proteinExistence type="predicted"/>
<sequence length="87" mass="9833">MQKSNDIEQILAYFRLVHPRVSIIQHQKANDGDDDGLWFFSVNGVSVHLESATWHCPFLVETDDVCIDAQSVDEAIKCLEAQLKLCS</sequence>
<dbReference type="KEGG" id="xba:C7S18_17300"/>
<reference evidence="1 2" key="1">
    <citation type="submission" date="2018-03" db="EMBL/GenBank/DDBJ databases">
        <title>Ahniella affigens gen. nov., sp. nov., a gammaproteobacterium isolated from sandy soil near a stream.</title>
        <authorList>
            <person name="Ko Y."/>
            <person name="Kim J.-H."/>
        </authorList>
    </citation>
    <scope>NUCLEOTIDE SEQUENCE [LARGE SCALE GENOMIC DNA]</scope>
    <source>
        <strain evidence="1 2">D13</strain>
    </source>
</reference>
<dbReference type="AlphaFoldDB" id="A0A2P1PVG0"/>
<dbReference type="EMBL" id="CP027860">
    <property type="protein sequence ID" value="AVP98829.1"/>
    <property type="molecule type" value="Genomic_DNA"/>
</dbReference>
<protein>
    <submittedName>
        <fullName evidence="1">Uncharacterized protein</fullName>
    </submittedName>
</protein>
<keyword evidence="2" id="KW-1185">Reference proteome</keyword>
<dbReference type="Proteomes" id="UP000241074">
    <property type="component" value="Chromosome"/>
</dbReference>
<reference evidence="1 2" key="2">
    <citation type="submission" date="2018-03" db="EMBL/GenBank/DDBJ databases">
        <authorList>
            <person name="Keele B.F."/>
        </authorList>
    </citation>
    <scope>NUCLEOTIDE SEQUENCE [LARGE SCALE GENOMIC DNA]</scope>
    <source>
        <strain evidence="1 2">D13</strain>
    </source>
</reference>
<evidence type="ECO:0000313" key="2">
    <source>
        <dbReference type="Proteomes" id="UP000241074"/>
    </source>
</evidence>
<evidence type="ECO:0000313" key="1">
    <source>
        <dbReference type="EMBL" id="AVP98829.1"/>
    </source>
</evidence>
<accession>A0A2P1PVG0</accession>